<dbReference type="AlphaFoldDB" id="A0A3N2DA47"/>
<dbReference type="PANTHER" id="PTHR11717:SF7">
    <property type="entry name" value="LOW MOLECULAR WEIGHT PHOSPHOTYROSINE PROTEIN PHOSPHATASE"/>
    <property type="match status" value="1"/>
</dbReference>
<accession>A0A3N2DA47</accession>
<keyword evidence="3" id="KW-0378">Hydrolase</keyword>
<dbReference type="InterPro" id="IPR036196">
    <property type="entry name" value="Ptyr_pPase_sf"/>
</dbReference>
<dbReference type="RefSeq" id="WP_245967937.1">
    <property type="nucleotide sequence ID" value="NZ_RKHQ01000001.1"/>
</dbReference>
<dbReference type="InterPro" id="IPR050438">
    <property type="entry name" value="LMW_PTPase"/>
</dbReference>
<evidence type="ECO:0000256" key="1">
    <source>
        <dbReference type="ARBA" id="ARBA00011063"/>
    </source>
</evidence>
<feature type="domain" description="Phosphotyrosine protein phosphatase I" evidence="6">
    <location>
        <begin position="3"/>
        <end position="158"/>
    </location>
</feature>
<comment type="caution">
    <text evidence="7">The sequence shown here is derived from an EMBL/GenBank/DDBJ whole genome shotgun (WGS) entry which is preliminary data.</text>
</comment>
<name>A0A3N2DA47_9MICO</name>
<comment type="similarity">
    <text evidence="1">Belongs to the low molecular weight phosphotyrosine protein phosphatase family.</text>
</comment>
<feature type="active site" description="Nucleophile" evidence="5">
    <location>
        <position position="9"/>
    </location>
</feature>
<feature type="active site" evidence="5">
    <location>
        <position position="15"/>
    </location>
</feature>
<evidence type="ECO:0000313" key="7">
    <source>
        <dbReference type="EMBL" id="ROR96552.1"/>
    </source>
</evidence>
<evidence type="ECO:0000259" key="6">
    <source>
        <dbReference type="SMART" id="SM00226"/>
    </source>
</evidence>
<dbReference type="InterPro" id="IPR017867">
    <property type="entry name" value="Tyr_phospatase_low_mol_wt"/>
</dbReference>
<feature type="active site" description="Proton donor" evidence="5">
    <location>
        <position position="132"/>
    </location>
</feature>
<evidence type="ECO:0000256" key="2">
    <source>
        <dbReference type="ARBA" id="ARBA00013064"/>
    </source>
</evidence>
<dbReference type="SUPFAM" id="SSF52788">
    <property type="entry name" value="Phosphotyrosine protein phosphatases I"/>
    <property type="match status" value="1"/>
</dbReference>
<dbReference type="Gene3D" id="3.40.50.2300">
    <property type="match status" value="1"/>
</dbReference>
<dbReference type="SMART" id="SM00226">
    <property type="entry name" value="LMWPc"/>
    <property type="match status" value="1"/>
</dbReference>
<dbReference type="GO" id="GO:0004725">
    <property type="term" value="F:protein tyrosine phosphatase activity"/>
    <property type="evidence" value="ECO:0007669"/>
    <property type="project" value="UniProtKB-EC"/>
</dbReference>
<evidence type="ECO:0000256" key="5">
    <source>
        <dbReference type="PIRSR" id="PIRSR617867-1"/>
    </source>
</evidence>
<protein>
    <recommendedName>
        <fullName evidence="2">protein-tyrosine-phosphatase</fullName>
        <ecNumber evidence="2">3.1.3.48</ecNumber>
    </recommendedName>
</protein>
<dbReference type="Pfam" id="PF01451">
    <property type="entry name" value="LMWPc"/>
    <property type="match status" value="1"/>
</dbReference>
<gene>
    <name evidence="7" type="ORF">EDD28_1137</name>
</gene>
<reference evidence="7 8" key="1">
    <citation type="submission" date="2018-11" db="EMBL/GenBank/DDBJ databases">
        <title>Sequencing the genomes of 1000 actinobacteria strains.</title>
        <authorList>
            <person name="Klenk H.-P."/>
        </authorList>
    </citation>
    <scope>NUCLEOTIDE SEQUENCE [LARGE SCALE GENOMIC DNA]</scope>
    <source>
        <strain evidence="7 8">DSM 13521</strain>
    </source>
</reference>
<keyword evidence="4" id="KW-0904">Protein phosphatase</keyword>
<dbReference type="EC" id="3.1.3.48" evidence="2"/>
<dbReference type="EMBL" id="RKHQ01000001">
    <property type="protein sequence ID" value="ROR96552.1"/>
    <property type="molecule type" value="Genomic_DNA"/>
</dbReference>
<evidence type="ECO:0000313" key="8">
    <source>
        <dbReference type="Proteomes" id="UP000275356"/>
    </source>
</evidence>
<proteinExistence type="inferred from homology"/>
<evidence type="ECO:0000256" key="3">
    <source>
        <dbReference type="ARBA" id="ARBA00022801"/>
    </source>
</evidence>
<evidence type="ECO:0000256" key="4">
    <source>
        <dbReference type="ARBA" id="ARBA00022912"/>
    </source>
</evidence>
<dbReference type="PRINTS" id="PR00719">
    <property type="entry name" value="LMWPTPASE"/>
</dbReference>
<dbReference type="Proteomes" id="UP000275356">
    <property type="component" value="Unassembled WGS sequence"/>
</dbReference>
<keyword evidence="8" id="KW-1185">Reference proteome</keyword>
<dbReference type="InterPro" id="IPR023485">
    <property type="entry name" value="Ptyr_pPase"/>
</dbReference>
<dbReference type="PANTHER" id="PTHR11717">
    <property type="entry name" value="LOW MOLECULAR WEIGHT PROTEIN TYROSINE PHOSPHATASE"/>
    <property type="match status" value="1"/>
</dbReference>
<sequence length="167" mass="18313">MTFTVMTVCTGNICRSPMAEVVLRDAFERAGLGDRVTVRSTAVTSEEIGNPIDSRAQRVLREAGYDVPRREAVRVRSDDAARTDLTLAMTRHHARELRRLGFPADEVVLFRAFEDGAPDGDPAAIDAADTPDPWYGGPEDFAECLETVEACAPGVVEYVRRRLDAAS</sequence>
<organism evidence="7 8">
    <name type="scientific">Salana multivorans</name>
    <dbReference type="NCBI Taxonomy" id="120377"/>
    <lineage>
        <taxon>Bacteria</taxon>
        <taxon>Bacillati</taxon>
        <taxon>Actinomycetota</taxon>
        <taxon>Actinomycetes</taxon>
        <taxon>Micrococcales</taxon>
        <taxon>Beutenbergiaceae</taxon>
        <taxon>Salana</taxon>
    </lineage>
</organism>
<dbReference type="CDD" id="cd16343">
    <property type="entry name" value="LMWPTP"/>
    <property type="match status" value="1"/>
</dbReference>